<organism evidence="2 3">
    <name type="scientific">Pseudomonas sediminis</name>
    <dbReference type="NCBI Taxonomy" id="1691904"/>
    <lineage>
        <taxon>Bacteria</taxon>
        <taxon>Pseudomonadati</taxon>
        <taxon>Pseudomonadota</taxon>
        <taxon>Gammaproteobacteria</taxon>
        <taxon>Pseudomonadales</taxon>
        <taxon>Pseudomonadaceae</taxon>
        <taxon>Pseudomonas</taxon>
    </lineage>
</organism>
<gene>
    <name evidence="2" type="ORF">HNQ25_10105</name>
</gene>
<sequence length="208" mass="23796">MEEIKEVLNIFYLLSGPALVFIAYKALAQIKVTKEIAKTNARRESLILTAKECRYYAQNIIPLCNAFNETLERVDAKFFTESKTKIENNNIKVQYHFDKDSSELFPGELDDIVTSLINSLSDFSNFFTSGVADEKVAYENLGYTFCNTVKKLAPLLVKIAEQHNEDNILKLFMIWHNRREMELAIKEKNALEEKINKSKSVSIDVLGA</sequence>
<evidence type="ECO:0000313" key="3">
    <source>
        <dbReference type="Proteomes" id="UP000515254"/>
    </source>
</evidence>
<dbReference type="EMBL" id="CP060009">
    <property type="protein sequence ID" value="QNH03052.1"/>
    <property type="molecule type" value="Genomic_DNA"/>
</dbReference>
<keyword evidence="1" id="KW-0812">Transmembrane</keyword>
<protein>
    <recommendedName>
        <fullName evidence="4">DUF4760 domain-containing protein</fullName>
    </recommendedName>
</protein>
<dbReference type="InterPro" id="IPR031876">
    <property type="entry name" value="DUF4760"/>
</dbReference>
<evidence type="ECO:0000313" key="2">
    <source>
        <dbReference type="EMBL" id="QNH03052.1"/>
    </source>
</evidence>
<keyword evidence="3" id="KW-1185">Reference proteome</keyword>
<dbReference type="Proteomes" id="UP000515254">
    <property type="component" value="Chromosome"/>
</dbReference>
<name>A0ABX6SPR1_9PSED</name>
<dbReference type="RefSeq" id="WP_179544525.1">
    <property type="nucleotide sequence ID" value="NZ_CP060009.1"/>
</dbReference>
<evidence type="ECO:0008006" key="4">
    <source>
        <dbReference type="Google" id="ProtNLM"/>
    </source>
</evidence>
<evidence type="ECO:0000256" key="1">
    <source>
        <dbReference type="SAM" id="Phobius"/>
    </source>
</evidence>
<accession>A0ABX6SPR1</accession>
<reference evidence="2 3" key="1">
    <citation type="journal article" date="2020" name="Microbiol. Resour. Announc.">
        <title>Complete genome sequences of four natural Pseudomonas isolates that catabolize a wide range of aromatic compounds relevant to lignin valorization.</title>
        <authorList>
            <person name="Hatmaker E.A."/>
            <person name="Presley G."/>
            <person name="Cannon O."/>
            <person name="Guss A.M."/>
            <person name="Elkins J.G."/>
        </authorList>
    </citation>
    <scope>NUCLEOTIDE SEQUENCE [LARGE SCALE GENOMIC DNA]</scope>
    <source>
        <strain evidence="2 3">B10D7D</strain>
    </source>
</reference>
<keyword evidence="1" id="KW-0472">Membrane</keyword>
<proteinExistence type="predicted"/>
<feature type="transmembrane region" description="Helical" evidence="1">
    <location>
        <begin position="7"/>
        <end position="27"/>
    </location>
</feature>
<keyword evidence="1" id="KW-1133">Transmembrane helix</keyword>
<dbReference type="Pfam" id="PF15956">
    <property type="entry name" value="DUF4760"/>
    <property type="match status" value="1"/>
</dbReference>